<dbReference type="GO" id="GO:0005524">
    <property type="term" value="F:ATP binding"/>
    <property type="evidence" value="ECO:0007669"/>
    <property type="project" value="InterPro"/>
</dbReference>
<gene>
    <name evidence="2" type="ORF">SAMN02745975_03765</name>
</gene>
<dbReference type="InterPro" id="IPR011704">
    <property type="entry name" value="ATPase_dyneun-rel_AAA"/>
</dbReference>
<dbReference type="EMBL" id="FQZV01000081">
    <property type="protein sequence ID" value="SHK15419.1"/>
    <property type="molecule type" value="Genomic_DNA"/>
</dbReference>
<dbReference type="PANTHER" id="PTHR32039:SF9">
    <property type="entry name" value="MAGNESIUM-CHELATASE SUBUNIT CHLI-2, CHLOROPLASTIC"/>
    <property type="match status" value="1"/>
</dbReference>
<keyword evidence="3" id="KW-1185">Reference proteome</keyword>
<dbReference type="AlphaFoldDB" id="A0A1M6Q572"/>
<dbReference type="Proteomes" id="UP000184536">
    <property type="component" value="Unassembled WGS sequence"/>
</dbReference>
<evidence type="ECO:0000313" key="3">
    <source>
        <dbReference type="Proteomes" id="UP000184536"/>
    </source>
</evidence>
<dbReference type="Pfam" id="PF07728">
    <property type="entry name" value="AAA_5"/>
    <property type="match status" value="1"/>
</dbReference>
<dbReference type="RefSeq" id="WP_242946435.1">
    <property type="nucleotide sequence ID" value="NZ_FQZV01000081.1"/>
</dbReference>
<feature type="domain" description="ATPase dynein-related AAA" evidence="1">
    <location>
        <begin position="33"/>
        <end position="152"/>
    </location>
</feature>
<dbReference type="Gene3D" id="3.40.50.300">
    <property type="entry name" value="P-loop containing nucleotide triphosphate hydrolases"/>
    <property type="match status" value="1"/>
</dbReference>
<sequence length="159" mass="17519">MKNRYVFPFAATLGQEQLKKALLLNVINPAIGGVIISGEKGTAKSTLVRGLAKVISDIEVVELPLNVTEDRLLGTINFEKAVKEGARAFEPGILKKVDGNILYVDEINLLSEYIVNCLLEVSASHINRVEREGISYCHESKFILIGTMNPEEGLLKPHF</sequence>
<organism evidence="2 3">
    <name type="scientific">Geosporobacter subterraneus DSM 17957</name>
    <dbReference type="NCBI Taxonomy" id="1121919"/>
    <lineage>
        <taxon>Bacteria</taxon>
        <taxon>Bacillati</taxon>
        <taxon>Bacillota</taxon>
        <taxon>Clostridia</taxon>
        <taxon>Peptostreptococcales</taxon>
        <taxon>Thermotaleaceae</taxon>
        <taxon>Geosporobacter</taxon>
    </lineage>
</organism>
<dbReference type="InterPro" id="IPR027417">
    <property type="entry name" value="P-loop_NTPase"/>
</dbReference>
<protein>
    <submittedName>
        <fullName evidence="2">AAA domain (Dynein-related subfamily)</fullName>
    </submittedName>
</protein>
<dbReference type="CDD" id="cd00009">
    <property type="entry name" value="AAA"/>
    <property type="match status" value="1"/>
</dbReference>
<accession>A0A1M6Q572</accession>
<proteinExistence type="predicted"/>
<evidence type="ECO:0000313" key="2">
    <source>
        <dbReference type="EMBL" id="SHK15419.1"/>
    </source>
</evidence>
<dbReference type="PANTHER" id="PTHR32039">
    <property type="entry name" value="MAGNESIUM-CHELATASE SUBUNIT CHLI"/>
    <property type="match status" value="1"/>
</dbReference>
<dbReference type="GO" id="GO:0016887">
    <property type="term" value="F:ATP hydrolysis activity"/>
    <property type="evidence" value="ECO:0007669"/>
    <property type="project" value="InterPro"/>
</dbReference>
<evidence type="ECO:0000259" key="1">
    <source>
        <dbReference type="Pfam" id="PF07728"/>
    </source>
</evidence>
<dbReference type="InterPro" id="IPR045006">
    <property type="entry name" value="CHLI-like"/>
</dbReference>
<name>A0A1M6Q572_9FIRM</name>
<dbReference type="STRING" id="1121919.SAMN02745975_03765"/>
<reference evidence="3" key="1">
    <citation type="submission" date="2016-11" db="EMBL/GenBank/DDBJ databases">
        <authorList>
            <person name="Varghese N."/>
            <person name="Submissions S."/>
        </authorList>
    </citation>
    <scope>NUCLEOTIDE SEQUENCE [LARGE SCALE GENOMIC DNA]</scope>
    <source>
        <strain evidence="3">DSM 17957</strain>
    </source>
</reference>
<dbReference type="SUPFAM" id="SSF52540">
    <property type="entry name" value="P-loop containing nucleoside triphosphate hydrolases"/>
    <property type="match status" value="1"/>
</dbReference>